<proteinExistence type="predicted"/>
<dbReference type="OrthoDB" id="14601at10239"/>
<evidence type="ECO:0000256" key="1">
    <source>
        <dbReference type="SAM" id="MobiDB-lite"/>
    </source>
</evidence>
<evidence type="ECO:0000313" key="3">
    <source>
        <dbReference type="EMBL" id="AGY48008.1"/>
    </source>
</evidence>
<dbReference type="Pfam" id="PF24072">
    <property type="entry name" value="T7_gp14"/>
    <property type="match status" value="1"/>
</dbReference>
<dbReference type="RefSeq" id="YP_009006533.1">
    <property type="nucleotide sequence ID" value="NC_023570.1"/>
</dbReference>
<dbReference type="EMBL" id="KF669656">
    <property type="protein sequence ID" value="AGY48008.1"/>
    <property type="molecule type" value="Genomic_DNA"/>
</dbReference>
<name>U5PZN7_9CAUD</name>
<sequence length="233" mass="24847">MADYSREFSSGLQGAQIGGQVGGVWGAVIGAGIGIFIGSEQRKAEARMRDAYNAQVLRYAAQDLFDMRRAQNVENTRTAQALATLQNQRKTQTSAATAALGAAEIMGASGVALQQALDFQTEEAMADTILNWEIGVENYNTQLEKGFQQRAASLDRGNGQRQVDVMGSILSGVSLYNSTFKGEGGNMISQAKGWFSGQASTPKAIEKYDPRWKDMSGGSGKGVLSTLNANTSN</sequence>
<gene>
    <name evidence="3" type="ORF">Petty_36</name>
</gene>
<keyword evidence="4" id="KW-1185">Reference proteome</keyword>
<feature type="transmembrane region" description="Helical" evidence="2">
    <location>
        <begin position="20"/>
        <end position="39"/>
    </location>
</feature>
<protein>
    <submittedName>
        <fullName evidence="3">Internal virion protein B</fullName>
    </submittedName>
</protein>
<evidence type="ECO:0000313" key="4">
    <source>
        <dbReference type="Proteomes" id="UP000017654"/>
    </source>
</evidence>
<reference evidence="3 4" key="1">
    <citation type="journal article" date="2013" name="Genome Announc.">
        <title>Complete Genome of Acinetobacter baumannii Podophage Petty.</title>
        <authorList>
            <person name="Mumm I.P."/>
            <person name="Wood T.L."/>
            <person name="Chamakura K.R."/>
            <person name="Kuty Everett G.F."/>
        </authorList>
    </citation>
    <scope>NUCLEOTIDE SEQUENCE [LARGE SCALE GENOMIC DNA]</scope>
</reference>
<dbReference type="KEGG" id="vg:18503474"/>
<organism evidence="3 4">
    <name type="scientific">Acinetobacter phage Petty</name>
    <dbReference type="NCBI Taxonomy" id="1406779"/>
    <lineage>
        <taxon>Viruses</taxon>
        <taxon>Duplodnaviria</taxon>
        <taxon>Heunggongvirae</taxon>
        <taxon>Uroviricota</taxon>
        <taxon>Caudoviricetes</taxon>
        <taxon>Autographivirales</taxon>
        <taxon>Autoscriptoviridae</taxon>
        <taxon>Beijerinckvirinae</taxon>
        <taxon>Pettyvirus</taxon>
        <taxon>Pettyvirus petty</taxon>
    </lineage>
</organism>
<keyword evidence="2" id="KW-1133">Transmembrane helix</keyword>
<dbReference type="InterPro" id="IPR038996">
    <property type="entry name" value="Gp14"/>
</dbReference>
<keyword evidence="2" id="KW-0472">Membrane</keyword>
<dbReference type="Proteomes" id="UP000017654">
    <property type="component" value="Segment"/>
</dbReference>
<keyword evidence="2" id="KW-0812">Transmembrane</keyword>
<dbReference type="GeneID" id="18503474"/>
<accession>U5PZN7</accession>
<evidence type="ECO:0000256" key="2">
    <source>
        <dbReference type="SAM" id="Phobius"/>
    </source>
</evidence>
<feature type="region of interest" description="Disordered" evidence="1">
    <location>
        <begin position="211"/>
        <end position="233"/>
    </location>
</feature>